<proteinExistence type="predicted"/>
<keyword evidence="1 2" id="KW-0808">Transferase</keyword>
<dbReference type="GO" id="GO:0016740">
    <property type="term" value="F:transferase activity"/>
    <property type="evidence" value="ECO:0007669"/>
    <property type="project" value="UniProtKB-KW"/>
</dbReference>
<dbReference type="Gene3D" id="3.30.1540.10">
    <property type="entry name" value="formyl-coa transferase, domain 3"/>
    <property type="match status" value="1"/>
</dbReference>
<dbReference type="SUPFAM" id="SSF89796">
    <property type="entry name" value="CoA-transferase family III (CaiB/BaiF)"/>
    <property type="match status" value="1"/>
</dbReference>
<reference evidence="2 3" key="2">
    <citation type="submission" date="2019-10" db="EMBL/GenBank/DDBJ databases">
        <title>Thermopilla bonchosmolovskayae gen. nov., sp. nov., a moderately thermophilic Chloroflexi bacterium from a Chukotka hot spring (Arctic, Russia), representing a novel classis Thermopillaia, which include previously uncultivated lineage OLB14.</title>
        <authorList>
            <person name="Kochetkova T.V."/>
            <person name="Zayulina K.S."/>
            <person name="Zhigarkov V.S."/>
            <person name="Minaev N.V."/>
            <person name="Novikov A."/>
            <person name="Toshchakov S.V."/>
            <person name="Elcheninov A.G."/>
            <person name="Kublanov I.V."/>
        </authorList>
    </citation>
    <scope>NUCLEOTIDE SEQUENCE [LARGE SCALE GENOMIC DNA]</scope>
    <source>
        <strain evidence="2 3">3753O</strain>
    </source>
</reference>
<organism evidence="2 3">
    <name type="scientific">Tepidiforma bonchosmolovskayae</name>
    <dbReference type="NCBI Taxonomy" id="2601677"/>
    <lineage>
        <taxon>Bacteria</taxon>
        <taxon>Bacillati</taxon>
        <taxon>Chloroflexota</taxon>
        <taxon>Tepidiformia</taxon>
        <taxon>Tepidiformales</taxon>
        <taxon>Tepidiformaceae</taxon>
        <taxon>Tepidiforma</taxon>
    </lineage>
</organism>
<sequence length="441" mass="49471">MSPKPLEGIRVIDLCVVWAGPFATMLLGDLGAEVIKPENPFVFQPMTRGAMARPPQILLERSIAWSGGLPRNEVGPRPWNYNPTFVSLYRNKKSFTVDLRRPEGKDILRRLVAISDVVYENNAVGTLEKLGITEEWLRDANPRLIIVRVPAYGLTGPYREARALGVHLEAVMGHTLLRGYDDADPSANTAIYSGDYMAGAQGAFAVMAALWYRDRTGEGQTIEIAQAENAAAMFTHAIMDYSMNRNVQSAIGNRDVHGRYPCGVYPAKSPGDATTMDDHWIAIHIENDAQWQQLVEAMGSPAWALDPRFATNEGRAAHFREIDAGIAEWTRERDDYEMMHLLQARGIAATPVLEASRMFDDPHLRARDFFKKQTVRDAGTHEYVGPLWKFEKTPVEFYQPPVCFGEHNEYVYRELLKVSDSEYEALKAGGHIAEEYDPSVP</sequence>
<dbReference type="RefSeq" id="WP_158065758.1">
    <property type="nucleotide sequence ID" value="NZ_CP042829.1"/>
</dbReference>
<dbReference type="InterPro" id="IPR050483">
    <property type="entry name" value="CoA-transferase_III_domain"/>
</dbReference>
<dbReference type="EMBL" id="CP042829">
    <property type="protein sequence ID" value="QFG01811.1"/>
    <property type="molecule type" value="Genomic_DNA"/>
</dbReference>
<dbReference type="InterPro" id="IPR044855">
    <property type="entry name" value="CoA-Trfase_III_dom3_sf"/>
</dbReference>
<evidence type="ECO:0000256" key="1">
    <source>
        <dbReference type="ARBA" id="ARBA00022679"/>
    </source>
</evidence>
<dbReference type="PANTHER" id="PTHR48207:SF3">
    <property type="entry name" value="SUCCINATE--HYDROXYMETHYLGLUTARATE COA-TRANSFERASE"/>
    <property type="match status" value="1"/>
</dbReference>
<gene>
    <name evidence="2" type="ORF">Tbon_00270</name>
</gene>
<evidence type="ECO:0000313" key="3">
    <source>
        <dbReference type="Proteomes" id="UP000326331"/>
    </source>
</evidence>
<dbReference type="PANTHER" id="PTHR48207">
    <property type="entry name" value="SUCCINATE--HYDROXYMETHYLGLUTARATE COA-TRANSFERASE"/>
    <property type="match status" value="1"/>
</dbReference>
<dbReference type="InterPro" id="IPR003673">
    <property type="entry name" value="CoA-Trfase_fam_III"/>
</dbReference>
<name>A0ABX6BYJ7_9CHLR</name>
<dbReference type="Gene3D" id="3.40.50.10540">
    <property type="entry name" value="Crotonobetainyl-coa:carnitine coa-transferase, domain 1"/>
    <property type="match status" value="1"/>
</dbReference>
<dbReference type="InterPro" id="IPR023606">
    <property type="entry name" value="CoA-Trfase_III_dom_1_sf"/>
</dbReference>
<protein>
    <submittedName>
        <fullName evidence="2">CoA transferase</fullName>
    </submittedName>
</protein>
<keyword evidence="3" id="KW-1185">Reference proteome</keyword>
<dbReference type="Pfam" id="PF02515">
    <property type="entry name" value="CoA_transf_3"/>
    <property type="match status" value="1"/>
</dbReference>
<dbReference type="Proteomes" id="UP000326331">
    <property type="component" value="Chromosome"/>
</dbReference>
<accession>A0ABX6BYJ7</accession>
<reference evidence="2 3" key="1">
    <citation type="submission" date="2019-08" db="EMBL/GenBank/DDBJ databases">
        <authorList>
            <person name="Toschakov S.V."/>
        </authorList>
    </citation>
    <scope>NUCLEOTIDE SEQUENCE [LARGE SCALE GENOMIC DNA]</scope>
    <source>
        <strain evidence="2 3">3753O</strain>
    </source>
</reference>
<evidence type="ECO:0000313" key="2">
    <source>
        <dbReference type="EMBL" id="QFG01811.1"/>
    </source>
</evidence>